<name>A0A2M9XAI9_9LEPT</name>
<reference evidence="1 2" key="1">
    <citation type="submission" date="2017-07" db="EMBL/GenBank/DDBJ databases">
        <title>Leptospira spp. isolated from tropical soils.</title>
        <authorList>
            <person name="Thibeaux R."/>
            <person name="Iraola G."/>
            <person name="Ferres I."/>
            <person name="Bierque E."/>
            <person name="Girault D."/>
            <person name="Soupe-Gilbert M.-E."/>
            <person name="Picardeau M."/>
            <person name="Goarant C."/>
        </authorList>
    </citation>
    <scope>NUCLEOTIDE SEQUENCE [LARGE SCALE GENOMIC DNA]</scope>
    <source>
        <strain evidence="1 2">MCA1-C-A1</strain>
    </source>
</reference>
<evidence type="ECO:0000313" key="2">
    <source>
        <dbReference type="Proteomes" id="UP000232196"/>
    </source>
</evidence>
<comment type="caution">
    <text evidence="1">The sequence shown here is derived from an EMBL/GenBank/DDBJ whole genome shotgun (WGS) entry which is preliminary data.</text>
</comment>
<dbReference type="EMBL" id="NPDN01000007">
    <property type="protein sequence ID" value="PJZ24674.1"/>
    <property type="molecule type" value="Genomic_DNA"/>
</dbReference>
<dbReference type="OrthoDB" id="342375at2"/>
<accession>A0A2M9XAI9</accession>
<gene>
    <name evidence="1" type="ORF">CH357_13865</name>
</gene>
<proteinExistence type="predicted"/>
<dbReference type="RefSeq" id="WP_100707372.1">
    <property type="nucleotide sequence ID" value="NZ_NPDL01000006.1"/>
</dbReference>
<dbReference type="Proteomes" id="UP000232196">
    <property type="component" value="Unassembled WGS sequence"/>
</dbReference>
<evidence type="ECO:0000313" key="1">
    <source>
        <dbReference type="EMBL" id="PJZ24674.1"/>
    </source>
</evidence>
<organism evidence="1 2">
    <name type="scientific">Leptospira hartskeerlii</name>
    <dbReference type="NCBI Taxonomy" id="2023177"/>
    <lineage>
        <taxon>Bacteria</taxon>
        <taxon>Pseudomonadati</taxon>
        <taxon>Spirochaetota</taxon>
        <taxon>Spirochaetia</taxon>
        <taxon>Leptospirales</taxon>
        <taxon>Leptospiraceae</taxon>
        <taxon>Leptospira</taxon>
    </lineage>
</organism>
<sequence>MIVEYIRKYSYFEIRKKSKAVEIEPLLSEVNDQVLNELNSVLAMAFYETNRHVKLEMSKFETLPFPVVEKLIKYALDLREKNRVLILSKPRLPIRKYIKTFSLEELVLIL</sequence>
<dbReference type="AlphaFoldDB" id="A0A2M9XAI9"/>
<protein>
    <submittedName>
        <fullName evidence="1">STAS domain protein</fullName>
    </submittedName>
</protein>
<keyword evidence="2" id="KW-1185">Reference proteome</keyword>